<dbReference type="Gene3D" id="1.10.472.80">
    <property type="entry name" value="Ypt/Rab-GAP domain of gyp1p, domain 3"/>
    <property type="match status" value="1"/>
</dbReference>
<dbReference type="SMR" id="A0A482WS90"/>
<dbReference type="AlphaFoldDB" id="A0A482WS90"/>
<dbReference type="SUPFAM" id="SSF47923">
    <property type="entry name" value="Ypt/Rab-GAP domain of gyp1p"/>
    <property type="match status" value="2"/>
</dbReference>
<feature type="domain" description="Rab-GAP TBC" evidence="3">
    <location>
        <begin position="60"/>
        <end position="246"/>
    </location>
</feature>
<dbReference type="InParanoid" id="A0A482WS90"/>
<dbReference type="InterPro" id="IPR045913">
    <property type="entry name" value="TBC20/Gyp8-like"/>
</dbReference>
<dbReference type="FunFam" id="1.10.8.1310:FF:000001">
    <property type="entry name" value="TBC1 domain family, member 20"/>
    <property type="match status" value="1"/>
</dbReference>
<dbReference type="InterPro" id="IPR035969">
    <property type="entry name" value="Rab-GAP_TBC_sf"/>
</dbReference>
<evidence type="ECO:0000259" key="3">
    <source>
        <dbReference type="PROSITE" id="PS50086"/>
    </source>
</evidence>
<dbReference type="Proteomes" id="UP000291343">
    <property type="component" value="Unassembled WGS sequence"/>
</dbReference>
<accession>A0A482WS90</accession>
<dbReference type="STRING" id="195883.A0A482WS90"/>
<gene>
    <name evidence="4" type="ORF">LSTR_LSTR010834</name>
</gene>
<name>A0A482WS90_LAOST</name>
<dbReference type="PANTHER" id="PTHR20913:SF7">
    <property type="entry name" value="RE60063P"/>
    <property type="match status" value="1"/>
</dbReference>
<dbReference type="GO" id="GO:0006888">
    <property type="term" value="P:endoplasmic reticulum to Golgi vesicle-mediated transport"/>
    <property type="evidence" value="ECO:0007669"/>
    <property type="project" value="TreeGrafter"/>
</dbReference>
<organism evidence="4 5">
    <name type="scientific">Laodelphax striatellus</name>
    <name type="common">Small brown planthopper</name>
    <name type="synonym">Delphax striatella</name>
    <dbReference type="NCBI Taxonomy" id="195883"/>
    <lineage>
        <taxon>Eukaryota</taxon>
        <taxon>Metazoa</taxon>
        <taxon>Ecdysozoa</taxon>
        <taxon>Arthropoda</taxon>
        <taxon>Hexapoda</taxon>
        <taxon>Insecta</taxon>
        <taxon>Pterygota</taxon>
        <taxon>Neoptera</taxon>
        <taxon>Paraneoptera</taxon>
        <taxon>Hemiptera</taxon>
        <taxon>Auchenorrhyncha</taxon>
        <taxon>Fulgoroidea</taxon>
        <taxon>Delphacidae</taxon>
        <taxon>Criomorphinae</taxon>
        <taxon>Laodelphax</taxon>
    </lineage>
</organism>
<dbReference type="SMART" id="SM00164">
    <property type="entry name" value="TBC"/>
    <property type="match status" value="1"/>
</dbReference>
<evidence type="ECO:0000256" key="1">
    <source>
        <dbReference type="ARBA" id="ARBA00022468"/>
    </source>
</evidence>
<keyword evidence="2" id="KW-0812">Transmembrane</keyword>
<feature type="transmembrane region" description="Helical" evidence="2">
    <location>
        <begin position="241"/>
        <end position="260"/>
    </location>
</feature>
<sequence>MPALDDSGNEEENELLFNDEILTDTLLKKVRDIETVLESSISEEEKFDAFKNFAKTDGGLVKDSVRKKVWPKLLGVDTSKIEPFRDHALLKEHAEYEQVVLDVKRSLKRFPPSIPTKERLALQDQLTQLIMRVIIEYPHLRYYQGYHDVAVTILLVVGEDAAFQIMKVLSTNHLKDFMEPTMEKTQYLLYYIYPLINRCSPKLFDYIEKAELGTMFCLPWFLTWYGHDLKHYRDVVRLYDFFLASPPLMSLYLAVAIVIYRQHEILSVECDMAAIHSLLSQLPDEMPFDKLLSEAEKLYSKYPPESLEKEVEERFQLELEMRLRPAAKRRVPARRGTRVSLWILLLGLRRMAVRQPVKTLIFTVSIAVGLFAYMRSESLDFMLQYYSIR</sequence>
<evidence type="ECO:0000256" key="2">
    <source>
        <dbReference type="SAM" id="Phobius"/>
    </source>
</evidence>
<keyword evidence="2" id="KW-1133">Transmembrane helix</keyword>
<dbReference type="FunCoup" id="A0A482WS90">
    <property type="interactions" value="1581"/>
</dbReference>
<dbReference type="OrthoDB" id="206700at2759"/>
<evidence type="ECO:0000313" key="4">
    <source>
        <dbReference type="EMBL" id="RZF36414.1"/>
    </source>
</evidence>
<keyword evidence="5" id="KW-1185">Reference proteome</keyword>
<keyword evidence="1" id="KW-0343">GTPase activation</keyword>
<keyword evidence="2" id="KW-0472">Membrane</keyword>
<dbReference type="GO" id="GO:0005789">
    <property type="term" value="C:endoplasmic reticulum membrane"/>
    <property type="evidence" value="ECO:0007669"/>
    <property type="project" value="TreeGrafter"/>
</dbReference>
<protein>
    <recommendedName>
        <fullName evidence="3">Rab-GAP TBC domain-containing protein</fullName>
    </recommendedName>
</protein>
<dbReference type="Pfam" id="PF00566">
    <property type="entry name" value="RabGAP-TBC"/>
    <property type="match status" value="1"/>
</dbReference>
<comment type="caution">
    <text evidence="4">The sequence shown here is derived from an EMBL/GenBank/DDBJ whole genome shotgun (WGS) entry which is preliminary data.</text>
</comment>
<dbReference type="InterPro" id="IPR000195">
    <property type="entry name" value="Rab-GAP-TBC_dom"/>
</dbReference>
<evidence type="ECO:0000313" key="5">
    <source>
        <dbReference type="Proteomes" id="UP000291343"/>
    </source>
</evidence>
<dbReference type="EMBL" id="QKKF02026418">
    <property type="protein sequence ID" value="RZF36414.1"/>
    <property type="molecule type" value="Genomic_DNA"/>
</dbReference>
<dbReference type="PROSITE" id="PS50086">
    <property type="entry name" value="TBC_RABGAP"/>
    <property type="match status" value="1"/>
</dbReference>
<feature type="transmembrane region" description="Helical" evidence="2">
    <location>
        <begin position="357"/>
        <end position="374"/>
    </location>
</feature>
<reference evidence="4 5" key="1">
    <citation type="journal article" date="2017" name="Gigascience">
        <title>Genome sequence of the small brown planthopper, Laodelphax striatellus.</title>
        <authorList>
            <person name="Zhu J."/>
            <person name="Jiang F."/>
            <person name="Wang X."/>
            <person name="Yang P."/>
            <person name="Bao Y."/>
            <person name="Zhao W."/>
            <person name="Wang W."/>
            <person name="Lu H."/>
            <person name="Wang Q."/>
            <person name="Cui N."/>
            <person name="Li J."/>
            <person name="Chen X."/>
            <person name="Luo L."/>
            <person name="Yu J."/>
            <person name="Kang L."/>
            <person name="Cui F."/>
        </authorList>
    </citation>
    <scope>NUCLEOTIDE SEQUENCE [LARGE SCALE GENOMIC DNA]</scope>
    <source>
        <strain evidence="4">Lst14</strain>
    </source>
</reference>
<dbReference type="PANTHER" id="PTHR20913">
    <property type="entry name" value="TBC1 DOMAIN FAMILY MEMBER 20/GTPASE"/>
    <property type="match status" value="1"/>
</dbReference>
<proteinExistence type="predicted"/>
<dbReference type="GO" id="GO:0005096">
    <property type="term" value="F:GTPase activator activity"/>
    <property type="evidence" value="ECO:0007669"/>
    <property type="project" value="UniProtKB-KW"/>
</dbReference>
<dbReference type="Gene3D" id="1.10.8.1310">
    <property type="match status" value="1"/>
</dbReference>